<name>A0A1C7M4A1_GRIFR</name>
<dbReference type="Proteomes" id="UP000092993">
    <property type="component" value="Unassembled WGS sequence"/>
</dbReference>
<evidence type="ECO:0000256" key="1">
    <source>
        <dbReference type="SAM" id="MobiDB-lite"/>
    </source>
</evidence>
<keyword evidence="3" id="KW-1185">Reference proteome</keyword>
<organism evidence="2 3">
    <name type="scientific">Grifola frondosa</name>
    <name type="common">Maitake</name>
    <name type="synonym">Polyporus frondosus</name>
    <dbReference type="NCBI Taxonomy" id="5627"/>
    <lineage>
        <taxon>Eukaryota</taxon>
        <taxon>Fungi</taxon>
        <taxon>Dikarya</taxon>
        <taxon>Basidiomycota</taxon>
        <taxon>Agaricomycotina</taxon>
        <taxon>Agaricomycetes</taxon>
        <taxon>Polyporales</taxon>
        <taxon>Grifolaceae</taxon>
        <taxon>Grifola</taxon>
    </lineage>
</organism>
<reference evidence="2 3" key="1">
    <citation type="submission" date="2016-03" db="EMBL/GenBank/DDBJ databases">
        <title>Whole genome sequencing of Grifola frondosa 9006-11.</title>
        <authorList>
            <person name="Min B."/>
            <person name="Park H."/>
            <person name="Kim J.-G."/>
            <person name="Cho H."/>
            <person name="Oh Y.-L."/>
            <person name="Kong W.-S."/>
            <person name="Choi I.-G."/>
        </authorList>
    </citation>
    <scope>NUCLEOTIDE SEQUENCE [LARGE SCALE GENOMIC DNA]</scope>
    <source>
        <strain evidence="2 3">9006-11</strain>
    </source>
</reference>
<gene>
    <name evidence="2" type="ORF">A0H81_08561</name>
</gene>
<accession>A0A1C7M4A1</accession>
<feature type="region of interest" description="Disordered" evidence="1">
    <location>
        <begin position="88"/>
        <end position="119"/>
    </location>
</feature>
<evidence type="ECO:0000313" key="3">
    <source>
        <dbReference type="Proteomes" id="UP000092993"/>
    </source>
</evidence>
<dbReference type="AlphaFoldDB" id="A0A1C7M4A1"/>
<dbReference type="EMBL" id="LUGG01000011">
    <property type="protein sequence ID" value="OBZ71236.1"/>
    <property type="molecule type" value="Genomic_DNA"/>
</dbReference>
<evidence type="ECO:0000313" key="2">
    <source>
        <dbReference type="EMBL" id="OBZ71236.1"/>
    </source>
</evidence>
<proteinExistence type="predicted"/>
<sequence length="345" mass="36720">MIGFLRHILDYFTNPPEAAHTVGGVPEQGFSYWGGHHLVPIYDAAGRTLAFTVAPPQPHMQGTFAPPVPITMSYPAFANAPLPVQSVSSLLQPPHPPSLPPSSSSEQRPTPCLVRPTQAAEVQPTSLLHTIPRNMISQGIGTAVPIGDQSQQLRQPSQQLPTPCLTPPVGPLPAVRHTQTADTLATSLSHTIPRQITSQIVGTTVSTSDQSQQLRRPSLQLPIPLPNGSLLAVGHTLAAEGQPISTMPPNGPYLAAKPTQTAAVQPTLRSHPTPQASKDIRTAITTGVHSQQVAHGAVVVHELGPQDAARSAVAKAPQVARTIREVPTQMFPKKTQARMLMIQLR</sequence>
<protein>
    <submittedName>
        <fullName evidence="2">Uncharacterized protein</fullName>
    </submittedName>
</protein>
<comment type="caution">
    <text evidence="2">The sequence shown here is derived from an EMBL/GenBank/DDBJ whole genome shotgun (WGS) entry which is preliminary data.</text>
</comment>